<feature type="signal peptide" evidence="2">
    <location>
        <begin position="1"/>
        <end position="23"/>
    </location>
</feature>
<accession>A0AAD7F2A1</accession>
<evidence type="ECO:0000256" key="1">
    <source>
        <dbReference type="SAM" id="Phobius"/>
    </source>
</evidence>
<keyword evidence="4" id="KW-1185">Reference proteome</keyword>
<organism evidence="3 4">
    <name type="scientific">Mycena albidolilacea</name>
    <dbReference type="NCBI Taxonomy" id="1033008"/>
    <lineage>
        <taxon>Eukaryota</taxon>
        <taxon>Fungi</taxon>
        <taxon>Dikarya</taxon>
        <taxon>Basidiomycota</taxon>
        <taxon>Agaricomycotina</taxon>
        <taxon>Agaricomycetes</taxon>
        <taxon>Agaricomycetidae</taxon>
        <taxon>Agaricales</taxon>
        <taxon>Marasmiineae</taxon>
        <taxon>Mycenaceae</taxon>
        <taxon>Mycena</taxon>
    </lineage>
</organism>
<comment type="caution">
    <text evidence="3">The sequence shown here is derived from an EMBL/GenBank/DDBJ whole genome shotgun (WGS) entry which is preliminary data.</text>
</comment>
<evidence type="ECO:0000256" key="2">
    <source>
        <dbReference type="SAM" id="SignalP"/>
    </source>
</evidence>
<sequence length="113" mass="12402">MSPFHAAAILFLLAAQYFPSCSAWSECINGVCLSSDPPLFFVDFASFIVLFAVVFFAVWIYAVVRGCRQGARREEKPPAYVLLPSAGHDAELEFDLAEEGEGDVKARHVQAMA</sequence>
<dbReference type="EMBL" id="JARIHO010000004">
    <property type="protein sequence ID" value="KAJ7362637.1"/>
    <property type="molecule type" value="Genomic_DNA"/>
</dbReference>
<proteinExistence type="predicted"/>
<keyword evidence="1" id="KW-1133">Transmembrane helix</keyword>
<protein>
    <submittedName>
        <fullName evidence="3">Uncharacterized protein</fullName>
    </submittedName>
</protein>
<reference evidence="3" key="1">
    <citation type="submission" date="2023-03" db="EMBL/GenBank/DDBJ databases">
        <title>Massive genome expansion in bonnet fungi (Mycena s.s.) driven by repeated elements and novel gene families across ecological guilds.</title>
        <authorList>
            <consortium name="Lawrence Berkeley National Laboratory"/>
            <person name="Harder C.B."/>
            <person name="Miyauchi S."/>
            <person name="Viragh M."/>
            <person name="Kuo A."/>
            <person name="Thoen E."/>
            <person name="Andreopoulos B."/>
            <person name="Lu D."/>
            <person name="Skrede I."/>
            <person name="Drula E."/>
            <person name="Henrissat B."/>
            <person name="Morin E."/>
            <person name="Kohler A."/>
            <person name="Barry K."/>
            <person name="LaButti K."/>
            <person name="Morin E."/>
            <person name="Salamov A."/>
            <person name="Lipzen A."/>
            <person name="Mereny Z."/>
            <person name="Hegedus B."/>
            <person name="Baldrian P."/>
            <person name="Stursova M."/>
            <person name="Weitz H."/>
            <person name="Taylor A."/>
            <person name="Grigoriev I.V."/>
            <person name="Nagy L.G."/>
            <person name="Martin F."/>
            <person name="Kauserud H."/>
        </authorList>
    </citation>
    <scope>NUCLEOTIDE SEQUENCE</scope>
    <source>
        <strain evidence="3">CBHHK002</strain>
    </source>
</reference>
<gene>
    <name evidence="3" type="ORF">DFH08DRAFT_930885</name>
</gene>
<dbReference type="Proteomes" id="UP001218218">
    <property type="component" value="Unassembled WGS sequence"/>
</dbReference>
<keyword evidence="2" id="KW-0732">Signal</keyword>
<dbReference type="AlphaFoldDB" id="A0AAD7F2A1"/>
<name>A0AAD7F2A1_9AGAR</name>
<evidence type="ECO:0000313" key="3">
    <source>
        <dbReference type="EMBL" id="KAJ7362637.1"/>
    </source>
</evidence>
<evidence type="ECO:0000313" key="4">
    <source>
        <dbReference type="Proteomes" id="UP001218218"/>
    </source>
</evidence>
<keyword evidence="1" id="KW-0472">Membrane</keyword>
<feature type="transmembrane region" description="Helical" evidence="1">
    <location>
        <begin position="39"/>
        <end position="64"/>
    </location>
</feature>
<keyword evidence="1" id="KW-0812">Transmembrane</keyword>
<feature type="chain" id="PRO_5042014633" evidence="2">
    <location>
        <begin position="24"/>
        <end position="113"/>
    </location>
</feature>